<protein>
    <submittedName>
        <fullName evidence="2">Uncharacterized protein</fullName>
    </submittedName>
</protein>
<dbReference type="AlphaFoldDB" id="A0AA38LY66"/>
<evidence type="ECO:0000313" key="2">
    <source>
        <dbReference type="EMBL" id="KAJ3615703.1"/>
    </source>
</evidence>
<proteinExistence type="predicted"/>
<keyword evidence="3" id="KW-1185">Reference proteome</keyword>
<organism evidence="2 3">
    <name type="scientific">Zophobas morio</name>
    <dbReference type="NCBI Taxonomy" id="2755281"/>
    <lineage>
        <taxon>Eukaryota</taxon>
        <taxon>Metazoa</taxon>
        <taxon>Ecdysozoa</taxon>
        <taxon>Arthropoda</taxon>
        <taxon>Hexapoda</taxon>
        <taxon>Insecta</taxon>
        <taxon>Pterygota</taxon>
        <taxon>Neoptera</taxon>
        <taxon>Endopterygota</taxon>
        <taxon>Coleoptera</taxon>
        <taxon>Polyphaga</taxon>
        <taxon>Cucujiformia</taxon>
        <taxon>Tenebrionidae</taxon>
        <taxon>Zophobas</taxon>
    </lineage>
</organism>
<gene>
    <name evidence="2" type="ORF">Zmor_012364</name>
</gene>
<dbReference type="EMBL" id="JALNTZ010003950">
    <property type="protein sequence ID" value="KAJ3615703.1"/>
    <property type="molecule type" value="Genomic_DNA"/>
</dbReference>
<evidence type="ECO:0000313" key="3">
    <source>
        <dbReference type="Proteomes" id="UP001168821"/>
    </source>
</evidence>
<feature type="compositionally biased region" description="Polar residues" evidence="1">
    <location>
        <begin position="55"/>
        <end position="72"/>
    </location>
</feature>
<comment type="caution">
    <text evidence="2">The sequence shown here is derived from an EMBL/GenBank/DDBJ whole genome shotgun (WGS) entry which is preliminary data.</text>
</comment>
<dbReference type="Proteomes" id="UP001168821">
    <property type="component" value="Unassembled WGS sequence"/>
</dbReference>
<evidence type="ECO:0000256" key="1">
    <source>
        <dbReference type="SAM" id="MobiDB-lite"/>
    </source>
</evidence>
<reference evidence="2" key="1">
    <citation type="journal article" date="2023" name="G3 (Bethesda)">
        <title>Whole genome assemblies of Zophobas morio and Tenebrio molitor.</title>
        <authorList>
            <person name="Kaur S."/>
            <person name="Stinson S.A."/>
            <person name="diCenzo G.C."/>
        </authorList>
    </citation>
    <scope>NUCLEOTIDE SEQUENCE</scope>
    <source>
        <strain evidence="2">QUZm001</strain>
    </source>
</reference>
<accession>A0AA38LY66</accession>
<feature type="region of interest" description="Disordered" evidence="1">
    <location>
        <begin position="54"/>
        <end position="102"/>
    </location>
</feature>
<name>A0AA38LY66_9CUCU</name>
<sequence length="102" mass="11673">MGEYGLVNHGHIENRQPIQHWAKGECKKIRRQQKGKKQPDRHWVGARRTLHWASDITSGSPANNSHRNTSALHRSRFTSPLAHEKSGFVPNYSGDCRRPHTS</sequence>